<accession>A0A5C3QNZ6</accession>
<evidence type="ECO:0008006" key="3">
    <source>
        <dbReference type="Google" id="ProtNLM"/>
    </source>
</evidence>
<gene>
    <name evidence="1" type="ORF">BDV98DRAFT_57173</name>
</gene>
<dbReference type="EMBL" id="ML178823">
    <property type="protein sequence ID" value="TFL02261.1"/>
    <property type="molecule type" value="Genomic_DNA"/>
</dbReference>
<keyword evidence="2" id="KW-1185">Reference proteome</keyword>
<proteinExistence type="predicted"/>
<protein>
    <recommendedName>
        <fullName evidence="3">Squalene monooxygenase</fullName>
    </recommendedName>
</protein>
<sequence>MSWGLVGTPPKQPQNILPSIASAGLTKPVPAWFLETISLLVDEGSPVFTPTRLATCSWVQYHEAAMFPTNFIAIGDSTMGLNPIYGQGCSKIMVSLLLLDRMLREQQYDQSLSPLFAKQFFHELKTRTRGMWVSSKYEDYQRSTAGPSTGETRQNGKLVRWANRLVRQAARKDVKVARVLSSIGHVFALESALMRPGILLKILWAQITQSTSGKTELRLL</sequence>
<dbReference type="AlphaFoldDB" id="A0A5C3QNZ6"/>
<dbReference type="OrthoDB" id="10051892at2759"/>
<organism evidence="1 2">
    <name type="scientific">Pterulicium gracile</name>
    <dbReference type="NCBI Taxonomy" id="1884261"/>
    <lineage>
        <taxon>Eukaryota</taxon>
        <taxon>Fungi</taxon>
        <taxon>Dikarya</taxon>
        <taxon>Basidiomycota</taxon>
        <taxon>Agaricomycotina</taxon>
        <taxon>Agaricomycetes</taxon>
        <taxon>Agaricomycetidae</taxon>
        <taxon>Agaricales</taxon>
        <taxon>Pleurotineae</taxon>
        <taxon>Pterulaceae</taxon>
        <taxon>Pterulicium</taxon>
    </lineage>
</organism>
<evidence type="ECO:0000313" key="2">
    <source>
        <dbReference type="Proteomes" id="UP000305067"/>
    </source>
</evidence>
<name>A0A5C3QNZ6_9AGAR</name>
<reference evidence="1 2" key="1">
    <citation type="journal article" date="2019" name="Nat. Ecol. Evol.">
        <title>Megaphylogeny resolves global patterns of mushroom evolution.</title>
        <authorList>
            <person name="Varga T."/>
            <person name="Krizsan K."/>
            <person name="Foldi C."/>
            <person name="Dima B."/>
            <person name="Sanchez-Garcia M."/>
            <person name="Sanchez-Ramirez S."/>
            <person name="Szollosi G.J."/>
            <person name="Szarkandi J.G."/>
            <person name="Papp V."/>
            <person name="Albert L."/>
            <person name="Andreopoulos W."/>
            <person name="Angelini C."/>
            <person name="Antonin V."/>
            <person name="Barry K.W."/>
            <person name="Bougher N.L."/>
            <person name="Buchanan P."/>
            <person name="Buyck B."/>
            <person name="Bense V."/>
            <person name="Catcheside P."/>
            <person name="Chovatia M."/>
            <person name="Cooper J."/>
            <person name="Damon W."/>
            <person name="Desjardin D."/>
            <person name="Finy P."/>
            <person name="Geml J."/>
            <person name="Haridas S."/>
            <person name="Hughes K."/>
            <person name="Justo A."/>
            <person name="Karasinski D."/>
            <person name="Kautmanova I."/>
            <person name="Kiss B."/>
            <person name="Kocsube S."/>
            <person name="Kotiranta H."/>
            <person name="LaButti K.M."/>
            <person name="Lechner B.E."/>
            <person name="Liimatainen K."/>
            <person name="Lipzen A."/>
            <person name="Lukacs Z."/>
            <person name="Mihaltcheva S."/>
            <person name="Morgado L.N."/>
            <person name="Niskanen T."/>
            <person name="Noordeloos M.E."/>
            <person name="Ohm R.A."/>
            <person name="Ortiz-Santana B."/>
            <person name="Ovrebo C."/>
            <person name="Racz N."/>
            <person name="Riley R."/>
            <person name="Savchenko A."/>
            <person name="Shiryaev A."/>
            <person name="Soop K."/>
            <person name="Spirin V."/>
            <person name="Szebenyi C."/>
            <person name="Tomsovsky M."/>
            <person name="Tulloss R.E."/>
            <person name="Uehling J."/>
            <person name="Grigoriev I.V."/>
            <person name="Vagvolgyi C."/>
            <person name="Papp T."/>
            <person name="Martin F.M."/>
            <person name="Miettinen O."/>
            <person name="Hibbett D.S."/>
            <person name="Nagy L.G."/>
        </authorList>
    </citation>
    <scope>NUCLEOTIDE SEQUENCE [LARGE SCALE GENOMIC DNA]</scope>
    <source>
        <strain evidence="1 2">CBS 309.79</strain>
    </source>
</reference>
<evidence type="ECO:0000313" key="1">
    <source>
        <dbReference type="EMBL" id="TFL02261.1"/>
    </source>
</evidence>
<dbReference type="Proteomes" id="UP000305067">
    <property type="component" value="Unassembled WGS sequence"/>
</dbReference>